<name>A0A6M2EZV9_9ROSI</name>
<dbReference type="EMBL" id="GILB01010614">
    <property type="protein sequence ID" value="NUU90947.1"/>
    <property type="molecule type" value="Transcribed_RNA"/>
</dbReference>
<accession>A0A6M2EZV9</accession>
<sequence>MSSNSILFSQLQSIIFVKAGFNMLLLEYTYTGYCKRENRDSKALEEHGRQLDVRIHVLHQELQDSGRLNGMNNLMHKWKNQAITRGVICLQQNRNQDEPVGINEGQRRIYNVPLPKVELPTFHRDNPRGWVRKCRKFFKLHFTNSFTLLRRQNISLVRRFLD</sequence>
<proteinExistence type="predicted"/>
<evidence type="ECO:0000313" key="1">
    <source>
        <dbReference type="EMBL" id="NUU90947.1"/>
    </source>
</evidence>
<dbReference type="AlphaFoldDB" id="A0A6M2EZV9"/>
<reference evidence="1" key="1">
    <citation type="submission" date="2020-03" db="EMBL/GenBank/DDBJ databases">
        <authorList>
            <person name="Zhang R."/>
        </authorList>
    </citation>
    <scope>NUCLEOTIDE SEQUENCE</scope>
</reference>
<protein>
    <submittedName>
        <fullName evidence="1">Uncharacterized protein</fullName>
    </submittedName>
</protein>
<organism evidence="1">
    <name type="scientific">Populus davidiana</name>
    <dbReference type="NCBI Taxonomy" id="266767"/>
    <lineage>
        <taxon>Eukaryota</taxon>
        <taxon>Viridiplantae</taxon>
        <taxon>Streptophyta</taxon>
        <taxon>Embryophyta</taxon>
        <taxon>Tracheophyta</taxon>
        <taxon>Spermatophyta</taxon>
        <taxon>Magnoliopsida</taxon>
        <taxon>eudicotyledons</taxon>
        <taxon>Gunneridae</taxon>
        <taxon>Pentapetalae</taxon>
        <taxon>rosids</taxon>
        <taxon>fabids</taxon>
        <taxon>Malpighiales</taxon>
        <taxon>Salicaceae</taxon>
        <taxon>Saliceae</taxon>
        <taxon>Populus</taxon>
    </lineage>
</organism>